<dbReference type="OrthoDB" id="9796019at2"/>
<dbReference type="PATRIC" id="fig|1423801.4.peg.658"/>
<dbReference type="RefSeq" id="WP_056960768.1">
    <property type="nucleotide sequence ID" value="NZ_AZFQ01000036.1"/>
</dbReference>
<keyword evidence="5" id="KW-1185">Reference proteome</keyword>
<comment type="caution">
    <text evidence="4">The sequence shown here is derived from an EMBL/GenBank/DDBJ whole genome shotgun (WGS) entry which is preliminary data.</text>
</comment>
<dbReference type="Gene3D" id="1.10.357.10">
    <property type="entry name" value="Tetracycline Repressor, domain 2"/>
    <property type="match status" value="1"/>
</dbReference>
<dbReference type="AlphaFoldDB" id="A0A0R1V166"/>
<dbReference type="PROSITE" id="PS50977">
    <property type="entry name" value="HTH_TETR_2"/>
    <property type="match status" value="1"/>
</dbReference>
<keyword evidence="1 2" id="KW-0238">DNA-binding</keyword>
<evidence type="ECO:0000259" key="3">
    <source>
        <dbReference type="PROSITE" id="PS50977"/>
    </source>
</evidence>
<sequence>MTLQKQTSRHGKQLEMAILTTVWEQINKVGYQELTIKEVAQLAHTNTNTVYRHWQNKAVLVLAACAQFGPKPKNTAFQYWKAAR</sequence>
<protein>
    <recommendedName>
        <fullName evidence="3">HTH tetR-type domain-containing protein</fullName>
    </recommendedName>
</protein>
<organism evidence="4 5">
    <name type="scientific">Liquorilactobacillus satsumensis DSM 16230 = JCM 12392</name>
    <dbReference type="NCBI Taxonomy" id="1423801"/>
    <lineage>
        <taxon>Bacteria</taxon>
        <taxon>Bacillati</taxon>
        <taxon>Bacillota</taxon>
        <taxon>Bacilli</taxon>
        <taxon>Lactobacillales</taxon>
        <taxon>Lactobacillaceae</taxon>
        <taxon>Liquorilactobacillus</taxon>
    </lineage>
</organism>
<gene>
    <name evidence="4" type="ORF">FD50_GL000649</name>
</gene>
<name>A0A0R1V166_9LACO</name>
<dbReference type="InterPro" id="IPR001647">
    <property type="entry name" value="HTH_TetR"/>
</dbReference>
<dbReference type="STRING" id="1423801.FD50_GL000649"/>
<proteinExistence type="predicted"/>
<dbReference type="GO" id="GO:0003677">
    <property type="term" value="F:DNA binding"/>
    <property type="evidence" value="ECO:0007669"/>
    <property type="project" value="UniProtKB-UniRule"/>
</dbReference>
<dbReference type="InterPro" id="IPR009057">
    <property type="entry name" value="Homeodomain-like_sf"/>
</dbReference>
<dbReference type="Proteomes" id="UP000051166">
    <property type="component" value="Unassembled WGS sequence"/>
</dbReference>
<evidence type="ECO:0000313" key="4">
    <source>
        <dbReference type="EMBL" id="KRL98836.1"/>
    </source>
</evidence>
<dbReference type="EMBL" id="AZFQ01000036">
    <property type="protein sequence ID" value="KRL98836.1"/>
    <property type="molecule type" value="Genomic_DNA"/>
</dbReference>
<feature type="domain" description="HTH tetR-type" evidence="3">
    <location>
        <begin position="12"/>
        <end position="72"/>
    </location>
</feature>
<feature type="DNA-binding region" description="H-T-H motif" evidence="2">
    <location>
        <begin position="35"/>
        <end position="54"/>
    </location>
</feature>
<reference evidence="4 5" key="1">
    <citation type="journal article" date="2015" name="Genome Announc.">
        <title>Expanding the biotechnology potential of lactobacilli through comparative genomics of 213 strains and associated genera.</title>
        <authorList>
            <person name="Sun Z."/>
            <person name="Harris H.M."/>
            <person name="McCann A."/>
            <person name="Guo C."/>
            <person name="Argimon S."/>
            <person name="Zhang W."/>
            <person name="Yang X."/>
            <person name="Jeffery I.B."/>
            <person name="Cooney J.C."/>
            <person name="Kagawa T.F."/>
            <person name="Liu W."/>
            <person name="Song Y."/>
            <person name="Salvetti E."/>
            <person name="Wrobel A."/>
            <person name="Rasinkangas P."/>
            <person name="Parkhill J."/>
            <person name="Rea M.C."/>
            <person name="O'Sullivan O."/>
            <person name="Ritari J."/>
            <person name="Douillard F.P."/>
            <person name="Paul Ross R."/>
            <person name="Yang R."/>
            <person name="Briner A.E."/>
            <person name="Felis G.E."/>
            <person name="de Vos W.M."/>
            <person name="Barrangou R."/>
            <person name="Klaenhammer T.R."/>
            <person name="Caufield P.W."/>
            <person name="Cui Y."/>
            <person name="Zhang H."/>
            <person name="O'Toole P.W."/>
        </authorList>
    </citation>
    <scope>NUCLEOTIDE SEQUENCE [LARGE SCALE GENOMIC DNA]</scope>
    <source>
        <strain evidence="4 5">DSM 16230</strain>
    </source>
</reference>
<dbReference type="SUPFAM" id="SSF46689">
    <property type="entry name" value="Homeodomain-like"/>
    <property type="match status" value="1"/>
</dbReference>
<accession>A0A0R1V166</accession>
<evidence type="ECO:0000313" key="5">
    <source>
        <dbReference type="Proteomes" id="UP000051166"/>
    </source>
</evidence>
<dbReference type="GeneID" id="98308074"/>
<evidence type="ECO:0000256" key="1">
    <source>
        <dbReference type="ARBA" id="ARBA00023125"/>
    </source>
</evidence>
<evidence type="ECO:0000256" key="2">
    <source>
        <dbReference type="PROSITE-ProRule" id="PRU00335"/>
    </source>
</evidence>
<dbReference type="Pfam" id="PF00440">
    <property type="entry name" value="TetR_N"/>
    <property type="match status" value="1"/>
</dbReference>